<dbReference type="InterPro" id="IPR016181">
    <property type="entry name" value="Acyl_CoA_acyltransferase"/>
</dbReference>
<dbReference type="RefSeq" id="WP_108851164.1">
    <property type="nucleotide sequence ID" value="NZ_OMOQ01000001.1"/>
</dbReference>
<dbReference type="PANTHER" id="PTHR43792">
    <property type="entry name" value="GNAT FAMILY, PUTATIVE (AFU_ORTHOLOGUE AFUA_3G00765)-RELATED-RELATED"/>
    <property type="match status" value="1"/>
</dbReference>
<reference evidence="2 3" key="1">
    <citation type="submission" date="2018-03" db="EMBL/GenBank/DDBJ databases">
        <authorList>
            <person name="Keele B.F."/>
        </authorList>
    </citation>
    <scope>NUCLEOTIDE SEQUENCE [LARGE SCALE GENOMIC DNA]</scope>
    <source>
        <strain evidence="2 3">CECT 8626</strain>
    </source>
</reference>
<evidence type="ECO:0000259" key="1">
    <source>
        <dbReference type="PROSITE" id="PS51186"/>
    </source>
</evidence>
<dbReference type="Gene3D" id="3.40.630.30">
    <property type="match status" value="1"/>
</dbReference>
<dbReference type="AlphaFoldDB" id="A0A2R8B1X0"/>
<dbReference type="InterPro" id="IPR000182">
    <property type="entry name" value="GNAT_dom"/>
</dbReference>
<sequence length="181" mass="19885">MKPALVNTPVLNTERLVLRAPLPQDWHAFADFLASDRSRFIGGPKDRTDAWRAFGHVIGMWVLRGFGSFVFTSKGDDTALGMTGPWYPEGWPERELGWTVWTPAAEGKGYAFEAAKAARDHAFRDLGWDTAVSYIDGGNTRSIALAERLGAVCDPAAATPDHDDDDVPCLVYRHPKPEGQG</sequence>
<evidence type="ECO:0000313" key="3">
    <source>
        <dbReference type="Proteomes" id="UP000244924"/>
    </source>
</evidence>
<evidence type="ECO:0000313" key="2">
    <source>
        <dbReference type="EMBL" id="SPH16636.1"/>
    </source>
</evidence>
<dbReference type="EMBL" id="OMOQ01000001">
    <property type="protein sequence ID" value="SPH16636.1"/>
    <property type="molecule type" value="Genomic_DNA"/>
</dbReference>
<accession>A0A2R8B1X0</accession>
<dbReference type="PANTHER" id="PTHR43792:SF1">
    <property type="entry name" value="N-ACETYLTRANSFERASE DOMAIN-CONTAINING PROTEIN"/>
    <property type="match status" value="1"/>
</dbReference>
<dbReference type="PROSITE" id="PS51186">
    <property type="entry name" value="GNAT"/>
    <property type="match status" value="1"/>
</dbReference>
<protein>
    <recommendedName>
        <fullName evidence="1">N-acetyltransferase domain-containing protein</fullName>
    </recommendedName>
</protein>
<name>A0A2R8B1X0_9RHOB</name>
<keyword evidence="3" id="KW-1185">Reference proteome</keyword>
<dbReference type="Proteomes" id="UP000244924">
    <property type="component" value="Unassembled WGS sequence"/>
</dbReference>
<dbReference type="SUPFAM" id="SSF55729">
    <property type="entry name" value="Acyl-CoA N-acyltransferases (Nat)"/>
    <property type="match status" value="1"/>
</dbReference>
<dbReference type="Pfam" id="PF13302">
    <property type="entry name" value="Acetyltransf_3"/>
    <property type="match status" value="1"/>
</dbReference>
<organism evidence="2 3">
    <name type="scientific">Albidovulum aquaemixtae</name>
    <dbReference type="NCBI Taxonomy" id="1542388"/>
    <lineage>
        <taxon>Bacteria</taxon>
        <taxon>Pseudomonadati</taxon>
        <taxon>Pseudomonadota</taxon>
        <taxon>Alphaproteobacteria</taxon>
        <taxon>Rhodobacterales</taxon>
        <taxon>Paracoccaceae</taxon>
        <taxon>Albidovulum</taxon>
    </lineage>
</organism>
<dbReference type="GO" id="GO:0016747">
    <property type="term" value="F:acyltransferase activity, transferring groups other than amino-acyl groups"/>
    <property type="evidence" value="ECO:0007669"/>
    <property type="project" value="InterPro"/>
</dbReference>
<proteinExistence type="predicted"/>
<feature type="domain" description="N-acetyltransferase" evidence="1">
    <location>
        <begin position="16"/>
        <end position="177"/>
    </location>
</feature>
<dbReference type="OrthoDB" id="6293260at2"/>
<gene>
    <name evidence="2" type="ORF">DEA8626_00146</name>
</gene>
<dbReference type="InterPro" id="IPR051531">
    <property type="entry name" value="N-acetyltransferase"/>
</dbReference>